<dbReference type="InterPro" id="IPR003961">
    <property type="entry name" value="FN3_dom"/>
</dbReference>
<dbReference type="SUPFAM" id="SSF49265">
    <property type="entry name" value="Fibronectin type III"/>
    <property type="match status" value="1"/>
</dbReference>
<keyword evidence="3" id="KW-0393">Immunoglobulin domain</keyword>
<dbReference type="InterPro" id="IPR003599">
    <property type="entry name" value="Ig_sub"/>
</dbReference>
<evidence type="ECO:0000256" key="3">
    <source>
        <dbReference type="ARBA" id="ARBA00023319"/>
    </source>
</evidence>
<dbReference type="InterPro" id="IPR003598">
    <property type="entry name" value="Ig_sub2"/>
</dbReference>
<dbReference type="CDD" id="cd00096">
    <property type="entry name" value="Ig"/>
    <property type="match status" value="2"/>
</dbReference>
<dbReference type="Pfam" id="PF13927">
    <property type="entry name" value="Ig_3"/>
    <property type="match status" value="1"/>
</dbReference>
<dbReference type="InterPro" id="IPR007110">
    <property type="entry name" value="Ig-like_dom"/>
</dbReference>
<dbReference type="GO" id="GO:0007156">
    <property type="term" value="P:homophilic cell adhesion via plasma membrane adhesion molecules"/>
    <property type="evidence" value="ECO:0007669"/>
    <property type="project" value="TreeGrafter"/>
</dbReference>
<dbReference type="PROSITE" id="PS50853">
    <property type="entry name" value="FN3"/>
    <property type="match status" value="1"/>
</dbReference>
<gene>
    <name evidence="6" type="ORF">O3P69_012184</name>
</gene>
<dbReference type="InterPro" id="IPR036179">
    <property type="entry name" value="Ig-like_dom_sf"/>
</dbReference>
<dbReference type="SMART" id="SM00408">
    <property type="entry name" value="IGc2"/>
    <property type="match status" value="3"/>
</dbReference>
<dbReference type="PANTHER" id="PTHR45080:SF33">
    <property type="entry name" value="IG-LIKE DOMAIN-CONTAINING PROTEIN"/>
    <property type="match status" value="1"/>
</dbReference>
<evidence type="ECO:0000313" key="7">
    <source>
        <dbReference type="Proteomes" id="UP001487740"/>
    </source>
</evidence>
<dbReference type="Pfam" id="PF00041">
    <property type="entry name" value="fn3"/>
    <property type="match status" value="1"/>
</dbReference>
<accession>A0AAW0TCU7</accession>
<dbReference type="Pfam" id="PF07679">
    <property type="entry name" value="I-set"/>
    <property type="match status" value="1"/>
</dbReference>
<keyword evidence="1" id="KW-0677">Repeat</keyword>
<keyword evidence="7" id="KW-1185">Reference proteome</keyword>
<feature type="domain" description="Ig-like" evidence="4">
    <location>
        <begin position="130"/>
        <end position="217"/>
    </location>
</feature>
<dbReference type="InterPro" id="IPR013098">
    <property type="entry name" value="Ig_I-set"/>
</dbReference>
<evidence type="ECO:0000259" key="4">
    <source>
        <dbReference type="PROSITE" id="PS50835"/>
    </source>
</evidence>
<dbReference type="GO" id="GO:0005886">
    <property type="term" value="C:plasma membrane"/>
    <property type="evidence" value="ECO:0007669"/>
    <property type="project" value="TreeGrafter"/>
</dbReference>
<reference evidence="6 7" key="1">
    <citation type="submission" date="2023-03" db="EMBL/GenBank/DDBJ databases">
        <title>High-quality genome of Scylla paramamosain provides insights in environmental adaptation.</title>
        <authorList>
            <person name="Zhang L."/>
        </authorList>
    </citation>
    <scope>NUCLEOTIDE SEQUENCE [LARGE SCALE GENOMIC DNA]</scope>
    <source>
        <strain evidence="6">LZ_2023a</strain>
        <tissue evidence="6">Muscle</tissue>
    </source>
</reference>
<dbReference type="GO" id="GO:0008046">
    <property type="term" value="F:axon guidance receptor activity"/>
    <property type="evidence" value="ECO:0007669"/>
    <property type="project" value="TreeGrafter"/>
</dbReference>
<organism evidence="6 7">
    <name type="scientific">Scylla paramamosain</name>
    <name type="common">Mud crab</name>
    <dbReference type="NCBI Taxonomy" id="85552"/>
    <lineage>
        <taxon>Eukaryota</taxon>
        <taxon>Metazoa</taxon>
        <taxon>Ecdysozoa</taxon>
        <taxon>Arthropoda</taxon>
        <taxon>Crustacea</taxon>
        <taxon>Multicrustacea</taxon>
        <taxon>Malacostraca</taxon>
        <taxon>Eumalacostraca</taxon>
        <taxon>Eucarida</taxon>
        <taxon>Decapoda</taxon>
        <taxon>Pleocyemata</taxon>
        <taxon>Brachyura</taxon>
        <taxon>Eubrachyura</taxon>
        <taxon>Portunoidea</taxon>
        <taxon>Portunidae</taxon>
        <taxon>Portuninae</taxon>
        <taxon>Scylla</taxon>
    </lineage>
</organism>
<dbReference type="InterPro" id="IPR036116">
    <property type="entry name" value="FN3_sf"/>
</dbReference>
<dbReference type="GO" id="GO:0050808">
    <property type="term" value="P:synapse organization"/>
    <property type="evidence" value="ECO:0007669"/>
    <property type="project" value="TreeGrafter"/>
</dbReference>
<feature type="domain" description="Ig-like" evidence="4">
    <location>
        <begin position="31"/>
        <end position="122"/>
    </location>
</feature>
<dbReference type="GO" id="GO:0043025">
    <property type="term" value="C:neuronal cell body"/>
    <property type="evidence" value="ECO:0007669"/>
    <property type="project" value="TreeGrafter"/>
</dbReference>
<feature type="domain" description="Ig-like" evidence="4">
    <location>
        <begin position="222"/>
        <end position="310"/>
    </location>
</feature>
<dbReference type="SUPFAM" id="SSF48726">
    <property type="entry name" value="Immunoglobulin"/>
    <property type="match status" value="3"/>
</dbReference>
<dbReference type="CDD" id="cd00063">
    <property type="entry name" value="FN3"/>
    <property type="match status" value="1"/>
</dbReference>
<name>A0AAW0TCU7_SCYPA</name>
<dbReference type="SMART" id="SM00060">
    <property type="entry name" value="FN3"/>
    <property type="match status" value="1"/>
</dbReference>
<dbReference type="InterPro" id="IPR050958">
    <property type="entry name" value="Cell_Adh-Cytoskel_Orgn"/>
</dbReference>
<evidence type="ECO:0000259" key="5">
    <source>
        <dbReference type="PROSITE" id="PS50853"/>
    </source>
</evidence>
<comment type="caution">
    <text evidence="6">The sequence shown here is derived from an EMBL/GenBank/DDBJ whole genome shotgun (WGS) entry which is preliminary data.</text>
</comment>
<protein>
    <submittedName>
        <fullName evidence="6">Uncharacterized protein</fullName>
    </submittedName>
</protein>
<keyword evidence="2" id="KW-1015">Disulfide bond</keyword>
<proteinExistence type="predicted"/>
<feature type="domain" description="Fibronectin type-III" evidence="5">
    <location>
        <begin position="312"/>
        <end position="428"/>
    </location>
</feature>
<dbReference type="EMBL" id="JARAKH010000033">
    <property type="protein sequence ID" value="KAK8385197.1"/>
    <property type="molecule type" value="Genomic_DNA"/>
</dbReference>
<evidence type="ECO:0000256" key="1">
    <source>
        <dbReference type="ARBA" id="ARBA00022737"/>
    </source>
</evidence>
<dbReference type="Gene3D" id="2.60.40.10">
    <property type="entry name" value="Immunoglobulins"/>
    <property type="match status" value="4"/>
</dbReference>
<dbReference type="FunFam" id="2.60.40.10:FF:000032">
    <property type="entry name" value="palladin isoform X1"/>
    <property type="match status" value="1"/>
</dbReference>
<dbReference type="SMART" id="SM00409">
    <property type="entry name" value="IG"/>
    <property type="match status" value="3"/>
</dbReference>
<dbReference type="Proteomes" id="UP001487740">
    <property type="component" value="Unassembled WGS sequence"/>
</dbReference>
<dbReference type="AlphaFoldDB" id="A0AAW0TCU7"/>
<dbReference type="PANTHER" id="PTHR45080">
    <property type="entry name" value="CONTACTIN 5"/>
    <property type="match status" value="1"/>
</dbReference>
<dbReference type="PROSITE" id="PS50835">
    <property type="entry name" value="IG_LIKE"/>
    <property type="match status" value="3"/>
</dbReference>
<evidence type="ECO:0000256" key="2">
    <source>
        <dbReference type="ARBA" id="ARBA00023157"/>
    </source>
</evidence>
<dbReference type="InterPro" id="IPR013783">
    <property type="entry name" value="Ig-like_fold"/>
</dbReference>
<sequence length="462" mass="50832">MFAGSQVAYVDHYQYTGVDYEEEESRNEATPVFTAKGQRFSVEIGGEITFPCQVENQGKYVLMFKQALPDGEQLMLFVGNLTLKPSMRLSKVGNSFTLSGVRRSHAGRYVCRIETSPAIEVTHTLDVQYPASVRRVGETVRQVLKGSTVTLECVTDGNPPAAITWSHQRAHLPPGVQSSKGQSTITLENVDKHLEGTYTCTASNGVGGPSSASTTIQVEYPPEVYTEQAIVHTGEGDLAQLVCLVQGRPAPVVTWTKGGRAVDPQRHIASHNGRRHHSLTISGVTSEDFGDYTCTAESTLGKNNATIMLTGLPRTPRITSSPAGGEKTSYTLTWETETFTPILMYRLEYRERVEEHRENTVRQPARPWNIRLFSDKSSPRGLAGNVQHMSHAIEELQPAMDYEATVAVENKFGWSNESDVFHFYTRKEMAVGQSTSGGQRGTSAPVNLLLLLLLVFLSGHHS</sequence>
<evidence type="ECO:0000313" key="6">
    <source>
        <dbReference type="EMBL" id="KAK8385197.1"/>
    </source>
</evidence>
<dbReference type="GO" id="GO:0030424">
    <property type="term" value="C:axon"/>
    <property type="evidence" value="ECO:0007669"/>
    <property type="project" value="TreeGrafter"/>
</dbReference>